<feature type="domain" description="DDHD" evidence="2">
    <location>
        <begin position="629"/>
        <end position="860"/>
    </location>
</feature>
<dbReference type="InterPro" id="IPR057826">
    <property type="entry name" value="WWE_C20G8.02"/>
</dbReference>
<reference evidence="3 4" key="1">
    <citation type="journal article" date="2019" name="Sci. Rep.">
        <title>Comparative genomics of chytrid fungi reveal insights into the obligate biotrophic and pathogenic lifestyle of Synchytrium endobioticum.</title>
        <authorList>
            <person name="van de Vossenberg B.T.L.H."/>
            <person name="Warris S."/>
            <person name="Nguyen H.D.T."/>
            <person name="van Gent-Pelzer M.P.E."/>
            <person name="Joly D.L."/>
            <person name="van de Geest H.C."/>
            <person name="Bonants P.J.M."/>
            <person name="Smith D.S."/>
            <person name="Levesque C.A."/>
            <person name="van der Lee T.A.J."/>
        </authorList>
    </citation>
    <scope>NUCLEOTIDE SEQUENCE [LARGE SCALE GENOMIC DNA]</scope>
    <source>
        <strain evidence="3 4">CBS 675.73</strain>
    </source>
</reference>
<dbReference type="InterPro" id="IPR058055">
    <property type="entry name" value="PA-PLA1"/>
</dbReference>
<dbReference type="PANTHER" id="PTHR23509:SF10">
    <property type="entry name" value="LD21067P"/>
    <property type="match status" value="1"/>
</dbReference>
<evidence type="ECO:0000313" key="3">
    <source>
        <dbReference type="EMBL" id="TPX74118.1"/>
    </source>
</evidence>
<evidence type="ECO:0000256" key="1">
    <source>
        <dbReference type="SAM" id="MobiDB-lite"/>
    </source>
</evidence>
<dbReference type="GO" id="GO:0005737">
    <property type="term" value="C:cytoplasm"/>
    <property type="evidence" value="ECO:0007669"/>
    <property type="project" value="TreeGrafter"/>
</dbReference>
<dbReference type="Pfam" id="PF02862">
    <property type="entry name" value="DDHD"/>
    <property type="match status" value="1"/>
</dbReference>
<feature type="region of interest" description="Disordered" evidence="1">
    <location>
        <begin position="180"/>
        <end position="206"/>
    </location>
</feature>
<organism evidence="3 4">
    <name type="scientific">Chytriomyces confervae</name>
    <dbReference type="NCBI Taxonomy" id="246404"/>
    <lineage>
        <taxon>Eukaryota</taxon>
        <taxon>Fungi</taxon>
        <taxon>Fungi incertae sedis</taxon>
        <taxon>Chytridiomycota</taxon>
        <taxon>Chytridiomycota incertae sedis</taxon>
        <taxon>Chytridiomycetes</taxon>
        <taxon>Chytridiales</taxon>
        <taxon>Chytriomycetaceae</taxon>
        <taxon>Chytriomyces</taxon>
    </lineage>
</organism>
<dbReference type="InterPro" id="IPR029058">
    <property type="entry name" value="AB_hydrolase_fold"/>
</dbReference>
<dbReference type="Pfam" id="PF14769">
    <property type="entry name" value="CLAMP"/>
    <property type="match status" value="1"/>
</dbReference>
<dbReference type="Pfam" id="PF23465">
    <property type="entry name" value="DUF7131"/>
    <property type="match status" value="1"/>
</dbReference>
<feature type="region of interest" description="Disordered" evidence="1">
    <location>
        <begin position="401"/>
        <end position="430"/>
    </location>
</feature>
<dbReference type="STRING" id="246404.A0A507FFP5"/>
<feature type="compositionally biased region" description="Polar residues" evidence="1">
    <location>
        <begin position="192"/>
        <end position="206"/>
    </location>
</feature>
<feature type="region of interest" description="Disordered" evidence="1">
    <location>
        <begin position="1060"/>
        <end position="1093"/>
    </location>
</feature>
<comment type="caution">
    <text evidence="3">The sequence shown here is derived from an EMBL/GenBank/DDBJ whole genome shotgun (WGS) entry which is preliminary data.</text>
</comment>
<dbReference type="EMBL" id="QEAP01000143">
    <property type="protein sequence ID" value="TPX74118.1"/>
    <property type="molecule type" value="Genomic_DNA"/>
</dbReference>
<feature type="compositionally biased region" description="Basic and acidic residues" evidence="1">
    <location>
        <begin position="1082"/>
        <end position="1093"/>
    </location>
</feature>
<feature type="compositionally biased region" description="Low complexity" evidence="1">
    <location>
        <begin position="1060"/>
        <end position="1071"/>
    </location>
</feature>
<dbReference type="InterPro" id="IPR055555">
    <property type="entry name" value="PA-PLA1_DUF7131"/>
</dbReference>
<name>A0A507FFP5_9FUNG</name>
<proteinExistence type="predicted"/>
<dbReference type="InterPro" id="IPR032727">
    <property type="entry name" value="CLAMP"/>
</dbReference>
<dbReference type="GO" id="GO:0046872">
    <property type="term" value="F:metal ion binding"/>
    <property type="evidence" value="ECO:0007669"/>
    <property type="project" value="InterPro"/>
</dbReference>
<dbReference type="OrthoDB" id="431378at2759"/>
<feature type="compositionally biased region" description="Basic and acidic residues" evidence="1">
    <location>
        <begin position="780"/>
        <end position="805"/>
    </location>
</feature>
<feature type="compositionally biased region" description="Low complexity" evidence="1">
    <location>
        <begin position="758"/>
        <end position="773"/>
    </location>
</feature>
<protein>
    <recommendedName>
        <fullName evidence="2">DDHD domain-containing protein</fullName>
    </recommendedName>
</protein>
<accession>A0A507FFP5</accession>
<dbReference type="PROSITE" id="PS51043">
    <property type="entry name" value="DDHD"/>
    <property type="match status" value="1"/>
</dbReference>
<sequence>MDPAPPLSVRWFYATDSPKVDHSPFKLGAVDPPILVPPIGASKSKSPTAWTAFSRRDSARIEEAHQALLLDKTAAATVLVNEDYLYEVDVTKREICPVYWYGPIFDIRRGTWFSSTDNSMAKIVPCDDNLSKQLEDGYKKFKPWLREFAEPNAIPSQSSPGSASTITAASPLSQPAVLTHLSSSDAKPADPSLSSNESLKTASPATTPVFKPEQKWALFGPYMNSHVLYTDKQSAHIISDNVGAKVARAFMSTVTRTPDNPVAWGTKVWRGWDEVEKAMRKAPAQKLDKKRASAGNLEAMYTSTAGGESTDSVNVAAAVGGGSEGNLSSKKSTEKLNQLPLPADGTAEEESGQDRQINHLVLVIHGVGQKLGERVETVDFAKDCTTLRQALKSSSKQYFTAGAPTVSSSTRDPATTQSPPPASSWKKPVIADMPDMGGIQVLPVQWRQKIDFGKRKDPNSKSGSGANGKLTQEEEEELKAEIEAMREKEVHLDDITLDGVQSIRYLVSDIVLDVLLYMTPKYRQQMVNHVIEEMNRIYTAYLERNPTFNGKISVYGHSLGSLLAFDILCHQAHGDTEVSVLKPNGFADSRHTMSELDLSDVMNRATMADKTERRLNGLMERAEIQYNTLQFKVDKFFAVGSPVGLFLLLKGNKLAGRVGNEPIQRGISAPACNAIYNVFHPHDPVAYRFEPLACKPLAKEKPVPIQYNKGGLRGTVTAISDLSSGLVSRGFNMFSGLFVGGASGSAAAVATAAATVGSVPGTPTGGLSTPGSPQKTDGSMSDRKSSNEKLREKESSDLKEKRKGVDLDMENVKRLNPRGRLDYVMQEGVLENPYLSSLRRDLSMKQVYDFYDQKTPDDAIKFLGASFENPDGLDGTSSDKRAILLDFYYYVLSFAKEHRFPPEKASAFFSIMKATHVHVTESPFPRFDSDYAFFKDLLLKHCINRPPFSQQVFTFSEMKQISEYATNTYFRHYLMYKYAFTKQIKLEFKISNAYCTPTPSLERLNGGAVEYGLEISVDAPDGDAMNAVSEQLVPSAEQSSTDPDSMNSQAQVLIDTATAAPDEEPTATAAASQLQNSEEEPKEEKTLEQSKHDIASEELKNFVMSTLAPRLDEMKAALLAKLSNQESELNARIKKLEGEEEKALAVQNDKGKKEPAKPKAKK</sequence>
<feature type="region of interest" description="Disordered" evidence="1">
    <location>
        <begin position="452"/>
        <end position="478"/>
    </location>
</feature>
<gene>
    <name evidence="3" type="ORF">CcCBS67573_g04617</name>
</gene>
<dbReference type="PANTHER" id="PTHR23509">
    <property type="entry name" value="PA-PL1 PHOSPHOLIPASE FAMILY"/>
    <property type="match status" value="1"/>
</dbReference>
<dbReference type="GO" id="GO:0004620">
    <property type="term" value="F:phospholipase activity"/>
    <property type="evidence" value="ECO:0007669"/>
    <property type="project" value="TreeGrafter"/>
</dbReference>
<dbReference type="AlphaFoldDB" id="A0A507FFP5"/>
<evidence type="ECO:0000313" key="4">
    <source>
        <dbReference type="Proteomes" id="UP000320333"/>
    </source>
</evidence>
<evidence type="ECO:0000259" key="2">
    <source>
        <dbReference type="PROSITE" id="PS51043"/>
    </source>
</evidence>
<dbReference type="SMART" id="SM01127">
    <property type="entry name" value="DDHD"/>
    <property type="match status" value="1"/>
</dbReference>
<dbReference type="Pfam" id="PF23463">
    <property type="entry name" value="WWE_2"/>
    <property type="match status" value="1"/>
</dbReference>
<dbReference type="SUPFAM" id="SSF53474">
    <property type="entry name" value="alpha/beta-Hydrolases"/>
    <property type="match status" value="1"/>
</dbReference>
<keyword evidence="4" id="KW-1185">Reference proteome</keyword>
<dbReference type="InterPro" id="IPR004177">
    <property type="entry name" value="DDHD_dom"/>
</dbReference>
<feature type="region of interest" description="Disordered" evidence="1">
    <location>
        <begin position="1139"/>
        <end position="1162"/>
    </location>
</feature>
<feature type="region of interest" description="Disordered" evidence="1">
    <location>
        <begin position="758"/>
        <end position="805"/>
    </location>
</feature>
<dbReference type="Proteomes" id="UP000320333">
    <property type="component" value="Unassembled WGS sequence"/>
</dbReference>